<accession>A0A6I6IT80</accession>
<name>A0A6I6IT80_9RHOB</name>
<dbReference type="EMBL" id="CP034348">
    <property type="protein sequence ID" value="QGX99412.1"/>
    <property type="molecule type" value="Genomic_DNA"/>
</dbReference>
<proteinExistence type="predicted"/>
<dbReference type="InterPro" id="IPR021836">
    <property type="entry name" value="DUF3429"/>
</dbReference>
<sequence>MTRNIPRTALWLGLAGLLPMVWGVGETYLPFVRSFTEVWGNDWFLAPYATLRYAEIILAFMSGVLWGFAARSNAATAGTGYVLSVLPALYAFFFVIGGVHEVAVKLAIGFVLVLFIDRLFSRQGLTPDWWMPLRIMLTAGMVACLLLIAYAHY</sequence>
<dbReference type="PANTHER" id="PTHR15887">
    <property type="entry name" value="TRANSMEMBRANE PROTEIN 69"/>
    <property type="match status" value="1"/>
</dbReference>
<keyword evidence="1" id="KW-1133">Transmembrane helix</keyword>
<evidence type="ECO:0000313" key="3">
    <source>
        <dbReference type="Proteomes" id="UP000428330"/>
    </source>
</evidence>
<reference evidence="3" key="1">
    <citation type="submission" date="2018-12" db="EMBL/GenBank/DDBJ databases">
        <title>Complete genome sequence of Roseovarius sp. MME-070.</title>
        <authorList>
            <person name="Nam Y.-D."/>
            <person name="Kang J."/>
            <person name="Chung W.-H."/>
            <person name="Park Y.S."/>
        </authorList>
    </citation>
    <scope>NUCLEOTIDE SEQUENCE [LARGE SCALE GENOMIC DNA]</scope>
    <source>
        <strain evidence="3">MME-070</strain>
    </source>
</reference>
<evidence type="ECO:0000313" key="2">
    <source>
        <dbReference type="EMBL" id="QGX99412.1"/>
    </source>
</evidence>
<keyword evidence="1" id="KW-0472">Membrane</keyword>
<dbReference type="OrthoDB" id="5297436at2"/>
<protein>
    <submittedName>
        <fullName evidence="2">DUF3429 domain-containing protein</fullName>
    </submittedName>
</protein>
<dbReference type="KEGG" id="rom:EI983_14525"/>
<organism evidence="2 3">
    <name type="scientific">Roseovarius faecimaris</name>
    <dbReference type="NCBI Taxonomy" id="2494550"/>
    <lineage>
        <taxon>Bacteria</taxon>
        <taxon>Pseudomonadati</taxon>
        <taxon>Pseudomonadota</taxon>
        <taxon>Alphaproteobacteria</taxon>
        <taxon>Rhodobacterales</taxon>
        <taxon>Roseobacteraceae</taxon>
        <taxon>Roseovarius</taxon>
    </lineage>
</organism>
<dbReference type="AlphaFoldDB" id="A0A6I6IT80"/>
<evidence type="ECO:0000256" key="1">
    <source>
        <dbReference type="SAM" id="Phobius"/>
    </source>
</evidence>
<gene>
    <name evidence="2" type="ORF">EI983_14525</name>
</gene>
<keyword evidence="3" id="KW-1185">Reference proteome</keyword>
<feature type="transmembrane region" description="Helical" evidence="1">
    <location>
        <begin position="47"/>
        <end position="68"/>
    </location>
</feature>
<feature type="transmembrane region" description="Helical" evidence="1">
    <location>
        <begin position="132"/>
        <end position="151"/>
    </location>
</feature>
<feature type="transmembrane region" description="Helical" evidence="1">
    <location>
        <begin position="75"/>
        <end position="96"/>
    </location>
</feature>
<keyword evidence="1" id="KW-0812">Transmembrane</keyword>
<dbReference type="PANTHER" id="PTHR15887:SF1">
    <property type="entry name" value="TRANSMEMBRANE PROTEIN 69"/>
    <property type="match status" value="1"/>
</dbReference>
<dbReference type="Proteomes" id="UP000428330">
    <property type="component" value="Chromosome"/>
</dbReference>
<dbReference type="RefSeq" id="WP_157708094.1">
    <property type="nucleotide sequence ID" value="NZ_CP034348.1"/>
</dbReference>
<dbReference type="Pfam" id="PF11911">
    <property type="entry name" value="DUF3429"/>
    <property type="match status" value="1"/>
</dbReference>